<dbReference type="SUPFAM" id="SSF55961">
    <property type="entry name" value="Bet v1-like"/>
    <property type="match status" value="1"/>
</dbReference>
<evidence type="ECO:0000259" key="2">
    <source>
        <dbReference type="Pfam" id="PF08327"/>
    </source>
</evidence>
<dbReference type="InterPro" id="IPR013538">
    <property type="entry name" value="ASHA1/2-like_C"/>
</dbReference>
<dbReference type="RefSeq" id="WP_206586961.1">
    <property type="nucleotide sequence ID" value="NZ_JAFKCU010000003.1"/>
</dbReference>
<dbReference type="Gene3D" id="3.30.530.20">
    <property type="match status" value="1"/>
</dbReference>
<dbReference type="InterPro" id="IPR023393">
    <property type="entry name" value="START-like_dom_sf"/>
</dbReference>
<evidence type="ECO:0000313" key="4">
    <source>
        <dbReference type="Proteomes" id="UP000664480"/>
    </source>
</evidence>
<comment type="similarity">
    <text evidence="1">Belongs to the AHA1 family.</text>
</comment>
<dbReference type="Proteomes" id="UP000664480">
    <property type="component" value="Unassembled WGS sequence"/>
</dbReference>
<evidence type="ECO:0000313" key="3">
    <source>
        <dbReference type="EMBL" id="MBN7816279.1"/>
    </source>
</evidence>
<evidence type="ECO:0000256" key="1">
    <source>
        <dbReference type="ARBA" id="ARBA00006817"/>
    </source>
</evidence>
<sequence length="156" mass="17858">MSTEITAENGKQDIWIQRHFEASKSLVFRILTEPDLIVQWQGHSFAIKSYDCKNGGFYESSHIGSDGNTYGFKGVFHEIIPDERIIKTSEFLGLPFKVIPTLEIHSLEEINTDQTKLTIQIICNSEEVRDAMVQHGMQQQFDSIFSKLDSLIKSFK</sequence>
<reference evidence="3 4" key="1">
    <citation type="submission" date="2021-03" db="EMBL/GenBank/DDBJ databases">
        <title>novel species isolated from a fishpond in China.</title>
        <authorList>
            <person name="Lu H."/>
            <person name="Cai Z."/>
        </authorList>
    </citation>
    <scope>NUCLEOTIDE SEQUENCE [LARGE SCALE GENOMIC DNA]</scope>
    <source>
        <strain evidence="3 4">YJ13C</strain>
    </source>
</reference>
<keyword evidence="4" id="KW-1185">Reference proteome</keyword>
<feature type="domain" description="Activator of Hsp90 ATPase homologue 1/2-like C-terminal" evidence="2">
    <location>
        <begin position="22"/>
        <end position="152"/>
    </location>
</feature>
<dbReference type="EMBL" id="JAFKCU010000003">
    <property type="protein sequence ID" value="MBN7816279.1"/>
    <property type="molecule type" value="Genomic_DNA"/>
</dbReference>
<proteinExistence type="inferred from homology"/>
<name>A0ABS3CKV3_9BACT</name>
<gene>
    <name evidence="3" type="ORF">J0A69_12595</name>
</gene>
<dbReference type="Pfam" id="PF08327">
    <property type="entry name" value="AHSA1"/>
    <property type="match status" value="1"/>
</dbReference>
<comment type="caution">
    <text evidence="3">The sequence shown here is derived from an EMBL/GenBank/DDBJ whole genome shotgun (WGS) entry which is preliminary data.</text>
</comment>
<accession>A0ABS3CKV3</accession>
<protein>
    <submittedName>
        <fullName evidence="3">SRPBCC domain-containing protein</fullName>
    </submittedName>
</protein>
<organism evidence="3 4">
    <name type="scientific">Algoriphagus pacificus</name>
    <dbReference type="NCBI Taxonomy" id="2811234"/>
    <lineage>
        <taxon>Bacteria</taxon>
        <taxon>Pseudomonadati</taxon>
        <taxon>Bacteroidota</taxon>
        <taxon>Cytophagia</taxon>
        <taxon>Cytophagales</taxon>
        <taxon>Cyclobacteriaceae</taxon>
        <taxon>Algoriphagus</taxon>
    </lineage>
</organism>